<organism evidence="2 3">
    <name type="scientific">Rubus argutus</name>
    <name type="common">Southern blackberry</name>
    <dbReference type="NCBI Taxonomy" id="59490"/>
    <lineage>
        <taxon>Eukaryota</taxon>
        <taxon>Viridiplantae</taxon>
        <taxon>Streptophyta</taxon>
        <taxon>Embryophyta</taxon>
        <taxon>Tracheophyta</taxon>
        <taxon>Spermatophyta</taxon>
        <taxon>Magnoliopsida</taxon>
        <taxon>eudicotyledons</taxon>
        <taxon>Gunneridae</taxon>
        <taxon>Pentapetalae</taxon>
        <taxon>rosids</taxon>
        <taxon>fabids</taxon>
        <taxon>Rosales</taxon>
        <taxon>Rosaceae</taxon>
        <taxon>Rosoideae</taxon>
        <taxon>Rosoideae incertae sedis</taxon>
        <taxon>Rubus</taxon>
    </lineage>
</organism>
<dbReference type="Proteomes" id="UP001457282">
    <property type="component" value="Unassembled WGS sequence"/>
</dbReference>
<evidence type="ECO:0000313" key="3">
    <source>
        <dbReference type="Proteomes" id="UP001457282"/>
    </source>
</evidence>
<dbReference type="EMBL" id="JBEDUW010000002">
    <property type="protein sequence ID" value="KAK9942669.1"/>
    <property type="molecule type" value="Genomic_DNA"/>
</dbReference>
<name>A0AAW1Y178_RUBAR</name>
<dbReference type="Gene3D" id="1.10.30.10">
    <property type="entry name" value="High mobility group box domain"/>
    <property type="match status" value="1"/>
</dbReference>
<accession>A0AAW1Y178</accession>
<gene>
    <name evidence="2" type="ORF">M0R45_008322</name>
</gene>
<keyword evidence="3" id="KW-1185">Reference proteome</keyword>
<evidence type="ECO:0000256" key="1">
    <source>
        <dbReference type="SAM" id="MobiDB-lite"/>
    </source>
</evidence>
<dbReference type="SUPFAM" id="SSF47095">
    <property type="entry name" value="HMG-box"/>
    <property type="match status" value="1"/>
</dbReference>
<dbReference type="PANTHER" id="PTHR34835">
    <property type="entry name" value="OS07G0283600 PROTEIN-RELATED"/>
    <property type="match status" value="1"/>
</dbReference>
<dbReference type="InterPro" id="IPR036910">
    <property type="entry name" value="HMG_box_dom_sf"/>
</dbReference>
<dbReference type="CDD" id="cd00084">
    <property type="entry name" value="HMG-box_SF"/>
    <property type="match status" value="1"/>
</dbReference>
<feature type="region of interest" description="Disordered" evidence="1">
    <location>
        <begin position="1"/>
        <end position="24"/>
    </location>
</feature>
<proteinExistence type="predicted"/>
<reference evidence="2 3" key="1">
    <citation type="journal article" date="2023" name="G3 (Bethesda)">
        <title>A chromosome-length genome assembly and annotation of blackberry (Rubus argutus, cv. 'Hillquist').</title>
        <authorList>
            <person name="Bruna T."/>
            <person name="Aryal R."/>
            <person name="Dudchenko O."/>
            <person name="Sargent D.J."/>
            <person name="Mead D."/>
            <person name="Buti M."/>
            <person name="Cavallini A."/>
            <person name="Hytonen T."/>
            <person name="Andres J."/>
            <person name="Pham M."/>
            <person name="Weisz D."/>
            <person name="Mascagni F."/>
            <person name="Usai G."/>
            <person name="Natali L."/>
            <person name="Bassil N."/>
            <person name="Fernandez G.E."/>
            <person name="Lomsadze A."/>
            <person name="Armour M."/>
            <person name="Olukolu B."/>
            <person name="Poorten T."/>
            <person name="Britton C."/>
            <person name="Davik J."/>
            <person name="Ashrafi H."/>
            <person name="Aiden E.L."/>
            <person name="Borodovsky M."/>
            <person name="Worthington M."/>
        </authorList>
    </citation>
    <scope>NUCLEOTIDE SEQUENCE [LARGE SCALE GENOMIC DNA]</scope>
    <source>
        <strain evidence="2">PI 553951</strain>
    </source>
</reference>
<dbReference type="AlphaFoldDB" id="A0AAW1Y178"/>
<sequence length="155" mass="17908">MNELKNSGSLKDRGKRPREDIEKKQPGKLSFFKFFTIKSREMKEKNIKVDVMVRKQLAQIWRSMKPEEKAKYAGADPCVKVGCREVEHNFCGLKPIVTQCRPDLFKDVVSTFSDERKAAVEEMGFGLLLQLRCDQLQGALCGWLVDRFDPDVFFN</sequence>
<comment type="caution">
    <text evidence="2">The sequence shown here is derived from an EMBL/GenBank/DDBJ whole genome shotgun (WGS) entry which is preliminary data.</text>
</comment>
<evidence type="ECO:0000313" key="2">
    <source>
        <dbReference type="EMBL" id="KAK9942669.1"/>
    </source>
</evidence>
<evidence type="ECO:0008006" key="4">
    <source>
        <dbReference type="Google" id="ProtNLM"/>
    </source>
</evidence>
<protein>
    <recommendedName>
        <fullName evidence="4">HMG box domain-containing protein</fullName>
    </recommendedName>
</protein>